<dbReference type="OrthoDB" id="9763050at2"/>
<evidence type="ECO:0000313" key="2">
    <source>
        <dbReference type="EMBL" id="RNI22860.1"/>
    </source>
</evidence>
<gene>
    <name evidence="2" type="ORF">EFY87_08610</name>
</gene>
<organism evidence="2 3">
    <name type="scientific">Flexivirga caeni</name>
    <dbReference type="NCBI Taxonomy" id="2294115"/>
    <lineage>
        <taxon>Bacteria</taxon>
        <taxon>Bacillati</taxon>
        <taxon>Actinomycetota</taxon>
        <taxon>Actinomycetes</taxon>
        <taxon>Micrococcales</taxon>
        <taxon>Dermacoccaceae</taxon>
        <taxon>Flexivirga</taxon>
    </lineage>
</organism>
<dbReference type="PROSITE" id="PS51318">
    <property type="entry name" value="TAT"/>
    <property type="match status" value="1"/>
</dbReference>
<protein>
    <recommendedName>
        <fullName evidence="4">NlpC/P60 domain-containing protein</fullName>
    </recommendedName>
</protein>
<keyword evidence="3" id="KW-1185">Reference proteome</keyword>
<feature type="compositionally biased region" description="Basic and acidic residues" evidence="1">
    <location>
        <begin position="1"/>
        <end position="11"/>
    </location>
</feature>
<sequence length="362" mass="39362">MRDHLDPRSDHSPNSAGLLVPRDAAGMSRRSFGKLLGIGALSAGALATGETVFAQSAHAATVSGPPIGRGEVMLRSWDWINRHIPYSQSAYATEAGGSKTYRQDCSGYASMCWRLDTSYATFTFGDRLATLPNYAALQPGDCLIDRPHHIAIFAGWSDAAHTQPVMHEEYDYGHPAEQRTWANCRSYEAARITNLDIRIPYGVIADKWNALGGASGPLGPSVNDEFDSKRGGRFRDFQNGMIIWHPNVAYAVYGRILAEYRGNGSEGSWGFPTMDEADAAASPKGTKGRYQYFESALILWSEPTDAHLVHGEILNAFESNGREAKLGYPLADEEADGAGRKQRFESATIHWTSSGGAIIGPA</sequence>
<proteinExistence type="predicted"/>
<reference evidence="2 3" key="1">
    <citation type="submission" date="2018-11" db="EMBL/GenBank/DDBJ databases">
        <title>Draft genome of Simplicispira Flexivirga sp. BO-16.</title>
        <authorList>
            <person name="Im W.T."/>
        </authorList>
    </citation>
    <scope>NUCLEOTIDE SEQUENCE [LARGE SCALE GENOMIC DNA]</scope>
    <source>
        <strain evidence="2 3">BO-16</strain>
    </source>
</reference>
<evidence type="ECO:0008006" key="4">
    <source>
        <dbReference type="Google" id="ProtNLM"/>
    </source>
</evidence>
<dbReference type="Pfam" id="PF08310">
    <property type="entry name" value="LGFP"/>
    <property type="match status" value="3"/>
</dbReference>
<name>A0A3M9MBA6_9MICO</name>
<dbReference type="AlphaFoldDB" id="A0A3M9MBA6"/>
<dbReference type="RefSeq" id="WP_123271060.1">
    <property type="nucleotide sequence ID" value="NZ_RJJQ01000007.1"/>
</dbReference>
<dbReference type="Proteomes" id="UP000271678">
    <property type="component" value="Unassembled WGS sequence"/>
</dbReference>
<comment type="caution">
    <text evidence="2">The sequence shown here is derived from an EMBL/GenBank/DDBJ whole genome shotgun (WGS) entry which is preliminary data.</text>
</comment>
<evidence type="ECO:0000313" key="3">
    <source>
        <dbReference type="Proteomes" id="UP000271678"/>
    </source>
</evidence>
<feature type="region of interest" description="Disordered" evidence="1">
    <location>
        <begin position="1"/>
        <end position="20"/>
    </location>
</feature>
<dbReference type="InterPro" id="IPR006311">
    <property type="entry name" value="TAT_signal"/>
</dbReference>
<dbReference type="InterPro" id="IPR013207">
    <property type="entry name" value="LGFP"/>
</dbReference>
<evidence type="ECO:0000256" key="1">
    <source>
        <dbReference type="SAM" id="MobiDB-lite"/>
    </source>
</evidence>
<accession>A0A3M9MBA6</accession>
<dbReference type="EMBL" id="RJJQ01000007">
    <property type="protein sequence ID" value="RNI22860.1"/>
    <property type="molecule type" value="Genomic_DNA"/>
</dbReference>